<reference evidence="2" key="1">
    <citation type="journal article" date="2021" name="J Fungi (Basel)">
        <title>Virulence traits and population genomics of the black yeast Aureobasidium melanogenum.</title>
        <authorList>
            <person name="Cernosa A."/>
            <person name="Sun X."/>
            <person name="Gostincar C."/>
            <person name="Fang C."/>
            <person name="Gunde-Cimerman N."/>
            <person name="Song Z."/>
        </authorList>
    </citation>
    <scope>NUCLEOTIDE SEQUENCE</scope>
    <source>
        <strain evidence="2">EXF-9298</strain>
    </source>
</reference>
<accession>A0A9P8FM12</accession>
<feature type="transmembrane region" description="Helical" evidence="1">
    <location>
        <begin position="12"/>
        <end position="34"/>
    </location>
</feature>
<protein>
    <submittedName>
        <fullName evidence="2">Uncharacterized protein</fullName>
    </submittedName>
</protein>
<dbReference type="Proteomes" id="UP000729357">
    <property type="component" value="Unassembled WGS sequence"/>
</dbReference>
<feature type="non-terminal residue" evidence="2">
    <location>
        <position position="193"/>
    </location>
</feature>
<dbReference type="EMBL" id="JAHFXS010001500">
    <property type="protein sequence ID" value="KAG9977149.1"/>
    <property type="molecule type" value="Genomic_DNA"/>
</dbReference>
<evidence type="ECO:0000256" key="1">
    <source>
        <dbReference type="SAM" id="Phobius"/>
    </source>
</evidence>
<evidence type="ECO:0000313" key="3">
    <source>
        <dbReference type="Proteomes" id="UP000729357"/>
    </source>
</evidence>
<name>A0A9P8FM12_AURME</name>
<dbReference type="AlphaFoldDB" id="A0A9P8FM12"/>
<keyword evidence="1" id="KW-1133">Transmembrane helix</keyword>
<keyword evidence="3" id="KW-1185">Reference proteome</keyword>
<sequence length="193" mass="21981">MSSSITQLVLDFIVFAVIHYFIIFPLITLVLGYIKGENDIIHAGWEISKAFENLKTFIDEQSKQKPSTISTPAPSTTELTTIDETLCERCEILLEDQSHVTRRSCDCTWCAQCVEGCFEIVKFDLDKPLSSLSKGCKSAQKLTIRKMLPHVKHLLSEKSSWQIERAILVKDTMKSIDSSRNDWTLDVDESEEF</sequence>
<keyword evidence="1" id="KW-0472">Membrane</keyword>
<proteinExistence type="predicted"/>
<keyword evidence="1" id="KW-0812">Transmembrane</keyword>
<evidence type="ECO:0000313" key="2">
    <source>
        <dbReference type="EMBL" id="KAG9977149.1"/>
    </source>
</evidence>
<reference evidence="2" key="2">
    <citation type="submission" date="2021-08" db="EMBL/GenBank/DDBJ databases">
        <authorList>
            <person name="Gostincar C."/>
            <person name="Sun X."/>
            <person name="Song Z."/>
            <person name="Gunde-Cimerman N."/>
        </authorList>
    </citation>
    <scope>NUCLEOTIDE SEQUENCE</scope>
    <source>
        <strain evidence="2">EXF-9298</strain>
    </source>
</reference>
<gene>
    <name evidence="2" type="ORF">KCU98_g10250</name>
</gene>
<comment type="caution">
    <text evidence="2">The sequence shown here is derived from an EMBL/GenBank/DDBJ whole genome shotgun (WGS) entry which is preliminary data.</text>
</comment>
<organism evidence="2 3">
    <name type="scientific">Aureobasidium melanogenum</name>
    <name type="common">Aureobasidium pullulans var. melanogenum</name>
    <dbReference type="NCBI Taxonomy" id="46634"/>
    <lineage>
        <taxon>Eukaryota</taxon>
        <taxon>Fungi</taxon>
        <taxon>Dikarya</taxon>
        <taxon>Ascomycota</taxon>
        <taxon>Pezizomycotina</taxon>
        <taxon>Dothideomycetes</taxon>
        <taxon>Dothideomycetidae</taxon>
        <taxon>Dothideales</taxon>
        <taxon>Saccotheciaceae</taxon>
        <taxon>Aureobasidium</taxon>
    </lineage>
</organism>